<sequence length="96" mass="11613">MLDLYNKRYSRETLKKYIYSVKLIDILKSQKLDITFIVRYILNPKYQLNEIDEYINVDTVFFYQTHIDKNKLREALANYNSDDDSIEDFESVSKKN</sequence>
<evidence type="ECO:0000313" key="1">
    <source>
        <dbReference type="EMBL" id="QHU04272.1"/>
    </source>
</evidence>
<dbReference type="EMBL" id="MN740395">
    <property type="protein sequence ID" value="QHU04272.1"/>
    <property type="molecule type" value="Genomic_DNA"/>
</dbReference>
<name>A0A6C0JF76_9ZZZZ</name>
<protein>
    <submittedName>
        <fullName evidence="1">Uncharacterized protein</fullName>
    </submittedName>
</protein>
<organism evidence="1">
    <name type="scientific">viral metagenome</name>
    <dbReference type="NCBI Taxonomy" id="1070528"/>
    <lineage>
        <taxon>unclassified sequences</taxon>
        <taxon>metagenomes</taxon>
        <taxon>organismal metagenomes</taxon>
    </lineage>
</organism>
<dbReference type="AlphaFoldDB" id="A0A6C0JF76"/>
<proteinExistence type="predicted"/>
<reference evidence="1" key="1">
    <citation type="journal article" date="2020" name="Nature">
        <title>Giant virus diversity and host interactions through global metagenomics.</title>
        <authorList>
            <person name="Schulz F."/>
            <person name="Roux S."/>
            <person name="Paez-Espino D."/>
            <person name="Jungbluth S."/>
            <person name="Walsh D.A."/>
            <person name="Denef V.J."/>
            <person name="McMahon K.D."/>
            <person name="Konstantinidis K.T."/>
            <person name="Eloe-Fadrosh E.A."/>
            <person name="Kyrpides N.C."/>
            <person name="Woyke T."/>
        </authorList>
    </citation>
    <scope>NUCLEOTIDE SEQUENCE</scope>
    <source>
        <strain evidence="1">GVMAG-M-3300027708-39</strain>
    </source>
</reference>
<accession>A0A6C0JF76</accession>